<evidence type="ECO:0000259" key="2">
    <source>
        <dbReference type="PROSITE" id="PS51352"/>
    </source>
</evidence>
<dbReference type="PROSITE" id="PS51352">
    <property type="entry name" value="THIOREDOXIN_2"/>
    <property type="match status" value="1"/>
</dbReference>
<comment type="caution">
    <text evidence="3">The sequence shown here is derived from an EMBL/GenBank/DDBJ whole genome shotgun (WGS) entry which is preliminary data.</text>
</comment>
<dbReference type="EMBL" id="DTMM01000137">
    <property type="protein sequence ID" value="HFT93621.1"/>
    <property type="molecule type" value="Genomic_DNA"/>
</dbReference>
<dbReference type="SUPFAM" id="SSF52833">
    <property type="entry name" value="Thioredoxin-like"/>
    <property type="match status" value="1"/>
</dbReference>
<gene>
    <name evidence="3" type="ORF">ENX03_06750</name>
</gene>
<organism evidence="3">
    <name type="scientific">Leptospirillum ferriphilum</name>
    <dbReference type="NCBI Taxonomy" id="178606"/>
    <lineage>
        <taxon>Bacteria</taxon>
        <taxon>Pseudomonadati</taxon>
        <taxon>Nitrospirota</taxon>
        <taxon>Nitrospiria</taxon>
        <taxon>Nitrospirales</taxon>
        <taxon>Nitrospiraceae</taxon>
        <taxon>Leptospirillum</taxon>
    </lineage>
</organism>
<reference evidence="3" key="1">
    <citation type="journal article" date="2020" name="mSystems">
        <title>Genome- and Community-Level Interaction Insights into Carbon Utilization and Element Cycling Functions of Hydrothermarchaeota in Hydrothermal Sediment.</title>
        <authorList>
            <person name="Zhou Z."/>
            <person name="Liu Y."/>
            <person name="Xu W."/>
            <person name="Pan J."/>
            <person name="Luo Z.H."/>
            <person name="Li M."/>
        </authorList>
    </citation>
    <scope>NUCLEOTIDE SEQUENCE [LARGE SCALE GENOMIC DNA]</scope>
    <source>
        <strain evidence="3">SpSt-902</strain>
    </source>
</reference>
<dbReference type="PANTHER" id="PTHR46388">
    <property type="entry name" value="NHL REPEAT-CONTAINING PROTEIN 2"/>
    <property type="match status" value="1"/>
</dbReference>
<dbReference type="AlphaFoldDB" id="A0A7C3LUW7"/>
<protein>
    <submittedName>
        <fullName evidence="3">Redoxin domain-containing protein</fullName>
    </submittedName>
</protein>
<dbReference type="InterPro" id="IPR041017">
    <property type="entry name" value="Thioredoxin_10"/>
</dbReference>
<dbReference type="Pfam" id="PF00578">
    <property type="entry name" value="AhpC-TSA"/>
    <property type="match status" value="1"/>
</dbReference>
<dbReference type="GO" id="GO:0016491">
    <property type="term" value="F:oxidoreductase activity"/>
    <property type="evidence" value="ECO:0007669"/>
    <property type="project" value="InterPro"/>
</dbReference>
<dbReference type="Gene3D" id="3.40.30.10">
    <property type="entry name" value="Glutaredoxin"/>
    <property type="match status" value="1"/>
</dbReference>
<dbReference type="InterPro" id="IPR036249">
    <property type="entry name" value="Thioredoxin-like_sf"/>
</dbReference>
<proteinExistence type="predicted"/>
<feature type="region of interest" description="Disordered" evidence="1">
    <location>
        <begin position="199"/>
        <end position="223"/>
    </location>
</feature>
<dbReference type="Pfam" id="PF17991">
    <property type="entry name" value="Thioredoxin_10"/>
    <property type="match status" value="1"/>
</dbReference>
<sequence>MSLWSGKKNLLVTACFLTVTLFGLANMSFAWGESLPSLQGGSSWINSPPLSRSDLKGKVVLVDFWEYTCVNCVRTFPFLRRMFHDYSPDGLVIIGIHTPEFTFGRVRSNVEAAVRRFGLSYPVIMDNRMILWDRFHNHYWPAEFLFDRSGNLVYHSIGEGDYLETETRIRAALGLPAKTETPGEDGIFPEGMTPELYAGASRGNSYGGEPLGQSGTRQRFSGSSVYPDRLNLSGDWAIYGEFIRPEKSDPGHRPLLRLPYHAAGIHVVLKPRQGQTDRVTVFLDGKPVSPKVAGDDIHYGAGGQSYILVRKARMYNLTRHQRFGPYRLRMEFHDTGPDVYSFTFDPS</sequence>
<feature type="domain" description="Thioredoxin" evidence="2">
    <location>
        <begin position="29"/>
        <end position="174"/>
    </location>
</feature>
<dbReference type="Gene3D" id="2.60.120.260">
    <property type="entry name" value="Galactose-binding domain-like"/>
    <property type="match status" value="1"/>
</dbReference>
<dbReference type="InterPro" id="IPR013766">
    <property type="entry name" value="Thioredoxin_domain"/>
</dbReference>
<evidence type="ECO:0000313" key="3">
    <source>
        <dbReference type="EMBL" id="HFT93621.1"/>
    </source>
</evidence>
<feature type="compositionally biased region" description="Polar residues" evidence="1">
    <location>
        <begin position="213"/>
        <end position="223"/>
    </location>
</feature>
<evidence type="ECO:0000256" key="1">
    <source>
        <dbReference type="SAM" id="MobiDB-lite"/>
    </source>
</evidence>
<name>A0A7C3LUW7_9BACT</name>
<dbReference type="GO" id="GO:0016209">
    <property type="term" value="F:antioxidant activity"/>
    <property type="evidence" value="ECO:0007669"/>
    <property type="project" value="InterPro"/>
</dbReference>
<dbReference type="InterPro" id="IPR000866">
    <property type="entry name" value="AhpC/TSA"/>
</dbReference>
<dbReference type="PANTHER" id="PTHR46388:SF2">
    <property type="entry name" value="NHL REPEAT-CONTAINING PROTEIN 2"/>
    <property type="match status" value="1"/>
</dbReference>
<accession>A0A7C3LUW7</accession>